<keyword evidence="3" id="KW-1185">Reference proteome</keyword>
<feature type="region of interest" description="Disordered" evidence="1">
    <location>
        <begin position="1"/>
        <end position="26"/>
    </location>
</feature>
<dbReference type="EMBL" id="CAJNNV010025123">
    <property type="protein sequence ID" value="CAE8612469.1"/>
    <property type="molecule type" value="Genomic_DNA"/>
</dbReference>
<sequence>MSSENSDGERYDAGYSADQQPATKPLEWTAPKRTAEVGNLRRCLEPGFFTALHHAYGRYFKPRDGRCLLRFTDADPRLLVVFLRSMQNPSTDGLIVADTRSKADLQRAFENVHAFADPPTEYSVCTSPLKKNGPKYSIHQGSGCGSSGWELVQGGVWRAYAKGRPGIEEVTFCDNEKHWVQKVVNKASCPKEWAKLKWVSGGTFYVPEQSPGKVFCVGSRESTQEDLSFSRLLPRKNCSGDGFRHEFNFGTVMDTPVVVSMVVCIGRDQSGRRSRVSTGQQCSQDGFVEMGHFPATQAAAATSSDTIFCVTNVASSDVIEESRGGKCDSDVKMTFALPIIAPKLAVSQAEPEELMRRTQVCLGALPDAGNVKVLAIGSECSRLQDIVLLFQVPSLLEIAASTPYANEGNSGLPLFALVEEEVTCFGFLCPNTML</sequence>
<accession>A0A813FKE6</accession>
<protein>
    <submittedName>
        <fullName evidence="2">Uncharacterized protein</fullName>
    </submittedName>
</protein>
<evidence type="ECO:0000256" key="1">
    <source>
        <dbReference type="SAM" id="MobiDB-lite"/>
    </source>
</evidence>
<dbReference type="AlphaFoldDB" id="A0A813FKE6"/>
<comment type="caution">
    <text evidence="2">The sequence shown here is derived from an EMBL/GenBank/DDBJ whole genome shotgun (WGS) entry which is preliminary data.</text>
</comment>
<name>A0A813FKE6_POLGL</name>
<evidence type="ECO:0000313" key="3">
    <source>
        <dbReference type="Proteomes" id="UP000654075"/>
    </source>
</evidence>
<reference evidence="2" key="1">
    <citation type="submission" date="2021-02" db="EMBL/GenBank/DDBJ databases">
        <authorList>
            <person name="Dougan E. K."/>
            <person name="Rhodes N."/>
            <person name="Thang M."/>
            <person name="Chan C."/>
        </authorList>
    </citation>
    <scope>NUCLEOTIDE SEQUENCE</scope>
</reference>
<dbReference type="Proteomes" id="UP000654075">
    <property type="component" value="Unassembled WGS sequence"/>
</dbReference>
<evidence type="ECO:0000313" key="2">
    <source>
        <dbReference type="EMBL" id="CAE8612469.1"/>
    </source>
</evidence>
<gene>
    <name evidence="2" type="ORF">PGLA1383_LOCUS30266</name>
</gene>
<organism evidence="2 3">
    <name type="scientific">Polarella glacialis</name>
    <name type="common">Dinoflagellate</name>
    <dbReference type="NCBI Taxonomy" id="89957"/>
    <lineage>
        <taxon>Eukaryota</taxon>
        <taxon>Sar</taxon>
        <taxon>Alveolata</taxon>
        <taxon>Dinophyceae</taxon>
        <taxon>Suessiales</taxon>
        <taxon>Suessiaceae</taxon>
        <taxon>Polarella</taxon>
    </lineage>
</organism>
<proteinExistence type="predicted"/>